<evidence type="ECO:0000313" key="4">
    <source>
        <dbReference type="Proteomes" id="UP000565205"/>
    </source>
</evidence>
<reference evidence="1 3" key="2">
    <citation type="submission" date="2020-08" db="EMBL/GenBank/DDBJ databases">
        <title>Genomic Encyclopedia of Type Strains, Phase III (KMG-III): the genomes of soil and plant-associated and newly described type strains.</title>
        <authorList>
            <person name="Whitman W."/>
        </authorList>
    </citation>
    <scope>NUCLEOTIDE SEQUENCE [LARGE SCALE GENOMIC DNA]</scope>
    <source>
        <strain evidence="1 3">CECT 8088</strain>
    </source>
</reference>
<gene>
    <name evidence="1" type="ORF">FHR90_002651</name>
    <name evidence="2" type="ORF">HUK83_13040</name>
</gene>
<reference evidence="2 4" key="1">
    <citation type="submission" date="2020-06" db="EMBL/GenBank/DDBJ databases">
        <title>Description of novel acetic acid bacteria.</title>
        <authorList>
            <person name="Sombolestani A."/>
        </authorList>
    </citation>
    <scope>NUCLEOTIDE SEQUENCE [LARGE SCALE GENOMIC DNA]</scope>
    <source>
        <strain evidence="2 4">LMG 26838</strain>
    </source>
</reference>
<dbReference type="RefSeq" id="WP_176625445.1">
    <property type="nucleotide sequence ID" value="NZ_JABXXQ010000324.1"/>
</dbReference>
<evidence type="ECO:0000313" key="3">
    <source>
        <dbReference type="Proteomes" id="UP000557688"/>
    </source>
</evidence>
<dbReference type="EMBL" id="JACHXV010000011">
    <property type="protein sequence ID" value="MBB3174805.1"/>
    <property type="molecule type" value="Genomic_DNA"/>
</dbReference>
<dbReference type="Proteomes" id="UP000565205">
    <property type="component" value="Unassembled WGS sequence"/>
</dbReference>
<accession>A0A850NUW5</accession>
<sequence>MAKKAFVIITSSEEGKAAYGITTDDDRSVYVPPGIADALELDEFDEIEAILIQNDRENIPYKAIRARRIGEETVDTEAVG</sequence>
<organism evidence="2 4">
    <name type="scientific">Endobacter medicaginis</name>
    <dbReference type="NCBI Taxonomy" id="1181271"/>
    <lineage>
        <taxon>Bacteria</taxon>
        <taxon>Pseudomonadati</taxon>
        <taxon>Pseudomonadota</taxon>
        <taxon>Alphaproteobacteria</taxon>
        <taxon>Acetobacterales</taxon>
        <taxon>Acetobacteraceae</taxon>
        <taxon>Endobacter</taxon>
    </lineage>
</organism>
<comment type="caution">
    <text evidence="2">The sequence shown here is derived from an EMBL/GenBank/DDBJ whole genome shotgun (WGS) entry which is preliminary data.</text>
</comment>
<dbReference type="Proteomes" id="UP000557688">
    <property type="component" value="Unassembled WGS sequence"/>
</dbReference>
<name>A0A850NUW5_9PROT</name>
<evidence type="ECO:0000313" key="2">
    <source>
        <dbReference type="EMBL" id="NVN31255.1"/>
    </source>
</evidence>
<keyword evidence="3" id="KW-1185">Reference proteome</keyword>
<protein>
    <submittedName>
        <fullName evidence="2">Uncharacterized protein</fullName>
    </submittedName>
</protein>
<dbReference type="AlphaFoldDB" id="A0A850NUW5"/>
<proteinExistence type="predicted"/>
<dbReference type="EMBL" id="JABXXQ010000324">
    <property type="protein sequence ID" value="NVN31255.1"/>
    <property type="molecule type" value="Genomic_DNA"/>
</dbReference>
<evidence type="ECO:0000313" key="1">
    <source>
        <dbReference type="EMBL" id="MBB3174805.1"/>
    </source>
</evidence>